<dbReference type="InterPro" id="IPR041233">
    <property type="entry name" value="Melibiase_C"/>
</dbReference>
<keyword evidence="5" id="KW-0732">Signal</keyword>
<evidence type="ECO:0000256" key="8">
    <source>
        <dbReference type="ARBA" id="ARBA00023125"/>
    </source>
</evidence>
<keyword evidence="7" id="KW-0805">Transcription regulation</keyword>
<dbReference type="Pfam" id="PF17801">
    <property type="entry name" value="Melibiase_C"/>
    <property type="match status" value="1"/>
</dbReference>
<sequence length="207" mass="22914">MISTADQNEVYADFAKPGDWNDELGVQGKKVSMEGDIEVWAGPPSDNRLAIVLLNRSPQRYEITENWDDIGIPPNSIVMARDLWEGRQLKILKALDKITGHDKELQKTKKEDNHHHNLYLAKEGLILEGTPAVELIFQSRMVVTNVQDKDSGGPVGIPSLPTVQKKPGVQVKSTTSGSSREQSADDEVEREAEMTQGMDPADVKRVG</sequence>
<evidence type="ECO:0000256" key="13">
    <source>
        <dbReference type="SAM" id="MobiDB-lite"/>
    </source>
</evidence>
<feature type="compositionally biased region" description="Polar residues" evidence="13">
    <location>
        <begin position="171"/>
        <end position="181"/>
    </location>
</feature>
<dbReference type="FunFam" id="2.60.40.1180:FF:000008">
    <property type="entry name" value="Alpha-galactosidase"/>
    <property type="match status" value="1"/>
</dbReference>
<keyword evidence="10" id="KW-0804">Transcription</keyword>
<dbReference type="SUPFAM" id="SSF51011">
    <property type="entry name" value="Glycosyl hydrolase domain"/>
    <property type="match status" value="1"/>
</dbReference>
<accession>A0A2G2X9E9</accession>
<dbReference type="PANTHER" id="PTHR46408">
    <property type="entry name" value="BASIC LEUCINE ZIPPER 63"/>
    <property type="match status" value="1"/>
</dbReference>
<dbReference type="EC" id="3.2.1.22" evidence="4"/>
<dbReference type="AlphaFoldDB" id="A0A2G2X9E9"/>
<keyword evidence="6" id="KW-0378">Hydrolase</keyword>
<keyword evidence="16" id="KW-1185">Reference proteome</keyword>
<comment type="similarity">
    <text evidence="2">Belongs to the bZIP family.</text>
</comment>
<evidence type="ECO:0000256" key="1">
    <source>
        <dbReference type="ARBA" id="ARBA00001255"/>
    </source>
</evidence>
<evidence type="ECO:0000256" key="2">
    <source>
        <dbReference type="ARBA" id="ARBA00007163"/>
    </source>
</evidence>
<comment type="catalytic activity">
    <reaction evidence="1">
        <text>Hydrolysis of terminal, non-reducing alpha-D-galactose residues in alpha-D-galactosides, including galactose oligosaccharides, galactomannans and galactolipids.</text>
        <dbReference type="EC" id="3.2.1.22"/>
    </reaction>
</comment>
<evidence type="ECO:0000256" key="5">
    <source>
        <dbReference type="ARBA" id="ARBA00022729"/>
    </source>
</evidence>
<dbReference type="Gene3D" id="2.60.40.1180">
    <property type="entry name" value="Golgi alpha-mannosidase II"/>
    <property type="match status" value="1"/>
</dbReference>
<dbReference type="Proteomes" id="UP000224567">
    <property type="component" value="Unassembled WGS sequence"/>
</dbReference>
<evidence type="ECO:0000256" key="9">
    <source>
        <dbReference type="ARBA" id="ARBA00023157"/>
    </source>
</evidence>
<dbReference type="STRING" id="33114.A0A2G2X9E9"/>
<organism evidence="15 16">
    <name type="scientific">Capsicum baccatum</name>
    <name type="common">Peruvian pepper</name>
    <dbReference type="NCBI Taxonomy" id="33114"/>
    <lineage>
        <taxon>Eukaryota</taxon>
        <taxon>Viridiplantae</taxon>
        <taxon>Streptophyta</taxon>
        <taxon>Embryophyta</taxon>
        <taxon>Tracheophyta</taxon>
        <taxon>Spermatophyta</taxon>
        <taxon>Magnoliopsida</taxon>
        <taxon>eudicotyledons</taxon>
        <taxon>Gunneridae</taxon>
        <taxon>Pentapetalae</taxon>
        <taxon>asterids</taxon>
        <taxon>lamiids</taxon>
        <taxon>Solanales</taxon>
        <taxon>Solanaceae</taxon>
        <taxon>Solanoideae</taxon>
        <taxon>Capsiceae</taxon>
        <taxon>Capsicum</taxon>
    </lineage>
</organism>
<evidence type="ECO:0000256" key="3">
    <source>
        <dbReference type="ARBA" id="ARBA00009743"/>
    </source>
</evidence>
<proteinExistence type="inferred from homology"/>
<protein>
    <recommendedName>
        <fullName evidence="4">alpha-galactosidase</fullName>
        <ecNumber evidence="4">3.2.1.22</ecNumber>
    </recommendedName>
</protein>
<evidence type="ECO:0000259" key="14">
    <source>
        <dbReference type="Pfam" id="PF17801"/>
    </source>
</evidence>
<dbReference type="PANTHER" id="PTHR46408:SF10">
    <property type="entry name" value="BASIC LEUCINE ZIPPER 63"/>
    <property type="match status" value="1"/>
</dbReference>
<evidence type="ECO:0000256" key="12">
    <source>
        <dbReference type="ARBA" id="ARBA00023295"/>
    </source>
</evidence>
<keyword evidence="11" id="KW-0539">Nucleus</keyword>
<evidence type="ECO:0000313" key="16">
    <source>
        <dbReference type="Proteomes" id="UP000224567"/>
    </source>
</evidence>
<keyword evidence="12" id="KW-0326">Glycosidase</keyword>
<dbReference type="OrthoDB" id="1684427at2759"/>
<reference evidence="15 16" key="1">
    <citation type="journal article" date="2017" name="Genome Biol.">
        <title>New reference genome sequences of hot pepper reveal the massive evolution of plant disease-resistance genes by retroduplication.</title>
        <authorList>
            <person name="Kim S."/>
            <person name="Park J."/>
            <person name="Yeom S.I."/>
            <person name="Kim Y.M."/>
            <person name="Seo E."/>
            <person name="Kim K.T."/>
            <person name="Kim M.S."/>
            <person name="Lee J.M."/>
            <person name="Cheong K."/>
            <person name="Shin H.S."/>
            <person name="Kim S.B."/>
            <person name="Han K."/>
            <person name="Lee J."/>
            <person name="Park M."/>
            <person name="Lee H.A."/>
            <person name="Lee H.Y."/>
            <person name="Lee Y."/>
            <person name="Oh S."/>
            <person name="Lee J.H."/>
            <person name="Choi E."/>
            <person name="Choi E."/>
            <person name="Lee S.E."/>
            <person name="Jeon J."/>
            <person name="Kim H."/>
            <person name="Choi G."/>
            <person name="Song H."/>
            <person name="Lee J."/>
            <person name="Lee S.C."/>
            <person name="Kwon J.K."/>
            <person name="Lee H.Y."/>
            <person name="Koo N."/>
            <person name="Hong Y."/>
            <person name="Kim R.W."/>
            <person name="Kang W.H."/>
            <person name="Huh J.H."/>
            <person name="Kang B.C."/>
            <person name="Yang T.J."/>
            <person name="Lee Y.H."/>
            <person name="Bennetzen J.L."/>
            <person name="Choi D."/>
        </authorList>
    </citation>
    <scope>NUCLEOTIDE SEQUENCE [LARGE SCALE GENOMIC DNA]</scope>
    <source>
        <strain evidence="16">cv. PBC81</strain>
    </source>
</reference>
<name>A0A2G2X9E9_CAPBA</name>
<comment type="caution">
    <text evidence="15">The sequence shown here is derived from an EMBL/GenBank/DDBJ whole genome shotgun (WGS) entry which is preliminary data.</text>
</comment>
<dbReference type="GO" id="GO:0003677">
    <property type="term" value="F:DNA binding"/>
    <property type="evidence" value="ECO:0007669"/>
    <property type="project" value="UniProtKB-KW"/>
</dbReference>
<dbReference type="GO" id="GO:0004557">
    <property type="term" value="F:alpha-galactosidase activity"/>
    <property type="evidence" value="ECO:0007669"/>
    <property type="project" value="UniProtKB-EC"/>
</dbReference>
<evidence type="ECO:0000313" key="15">
    <source>
        <dbReference type="EMBL" id="PHT54097.1"/>
    </source>
</evidence>
<comment type="similarity">
    <text evidence="3">Belongs to the glycosyl hydrolase 27 family.</text>
</comment>
<reference evidence="16" key="2">
    <citation type="journal article" date="2017" name="J. Anim. Genet.">
        <title>Multiple reference genome sequences of hot pepper reveal the massive evolution of plant disease resistance genes by retroduplication.</title>
        <authorList>
            <person name="Kim S."/>
            <person name="Park J."/>
            <person name="Yeom S.-I."/>
            <person name="Kim Y.-M."/>
            <person name="Seo E."/>
            <person name="Kim K.-T."/>
            <person name="Kim M.-S."/>
            <person name="Lee J.M."/>
            <person name="Cheong K."/>
            <person name="Shin H.-S."/>
            <person name="Kim S.-B."/>
            <person name="Han K."/>
            <person name="Lee J."/>
            <person name="Park M."/>
            <person name="Lee H.-A."/>
            <person name="Lee H.-Y."/>
            <person name="Lee Y."/>
            <person name="Oh S."/>
            <person name="Lee J.H."/>
            <person name="Choi E."/>
            <person name="Choi E."/>
            <person name="Lee S.E."/>
            <person name="Jeon J."/>
            <person name="Kim H."/>
            <person name="Choi G."/>
            <person name="Song H."/>
            <person name="Lee J."/>
            <person name="Lee S.-C."/>
            <person name="Kwon J.-K."/>
            <person name="Lee H.-Y."/>
            <person name="Koo N."/>
            <person name="Hong Y."/>
            <person name="Kim R.W."/>
            <person name="Kang W.-H."/>
            <person name="Huh J.H."/>
            <person name="Kang B.-C."/>
            <person name="Yang T.-J."/>
            <person name="Lee Y.-H."/>
            <person name="Bennetzen J.L."/>
            <person name="Choi D."/>
        </authorList>
    </citation>
    <scope>NUCLEOTIDE SEQUENCE [LARGE SCALE GENOMIC DNA]</scope>
    <source>
        <strain evidence="16">cv. PBC81</strain>
    </source>
</reference>
<evidence type="ECO:0000256" key="11">
    <source>
        <dbReference type="ARBA" id="ARBA00023242"/>
    </source>
</evidence>
<gene>
    <name evidence="15" type="ORF">CQW23_08559</name>
</gene>
<evidence type="ECO:0000256" key="10">
    <source>
        <dbReference type="ARBA" id="ARBA00023163"/>
    </source>
</evidence>
<feature type="domain" description="Alpha galactosidase C-terminal" evidence="14">
    <location>
        <begin position="34"/>
        <end position="89"/>
    </location>
</feature>
<dbReference type="InterPro" id="IPR013780">
    <property type="entry name" value="Glyco_hydro_b"/>
</dbReference>
<evidence type="ECO:0000256" key="4">
    <source>
        <dbReference type="ARBA" id="ARBA00012755"/>
    </source>
</evidence>
<keyword evidence="9" id="KW-1015">Disulfide bond</keyword>
<dbReference type="EMBL" id="MLFT02000003">
    <property type="protein sequence ID" value="PHT54097.1"/>
    <property type="molecule type" value="Genomic_DNA"/>
</dbReference>
<evidence type="ECO:0000256" key="6">
    <source>
        <dbReference type="ARBA" id="ARBA00022801"/>
    </source>
</evidence>
<feature type="region of interest" description="Disordered" evidence="13">
    <location>
        <begin position="147"/>
        <end position="207"/>
    </location>
</feature>
<keyword evidence="8" id="KW-0238">DNA-binding</keyword>
<evidence type="ECO:0000256" key="7">
    <source>
        <dbReference type="ARBA" id="ARBA00023015"/>
    </source>
</evidence>